<keyword evidence="12" id="KW-1185">Reference proteome</keyword>
<dbReference type="PANTHER" id="PTHR31618:SF1">
    <property type="entry name" value="EF-HAND DOMAIN-CONTAINING PROTEIN"/>
    <property type="match status" value="1"/>
</dbReference>
<dbReference type="FunFam" id="2.30.30.60:FF:000003">
    <property type="entry name" value="Predicted mechanosensitive ion channel"/>
    <property type="match status" value="1"/>
</dbReference>
<dbReference type="PIRSF" id="PIRSF017209">
    <property type="entry name" value="Memb_At2g17000_prd"/>
    <property type="match status" value="1"/>
</dbReference>
<evidence type="ECO:0000256" key="1">
    <source>
        <dbReference type="ARBA" id="ARBA00004141"/>
    </source>
</evidence>
<dbReference type="InterPro" id="IPR010920">
    <property type="entry name" value="LSM_dom_sf"/>
</dbReference>
<evidence type="ECO:0000256" key="4">
    <source>
        <dbReference type="ARBA" id="ARBA00022692"/>
    </source>
</evidence>
<evidence type="ECO:0000259" key="10">
    <source>
        <dbReference type="Pfam" id="PF00924"/>
    </source>
</evidence>
<feature type="transmembrane region" description="Helical" evidence="9">
    <location>
        <begin position="379"/>
        <end position="396"/>
    </location>
</feature>
<reference evidence="11" key="1">
    <citation type="submission" date="2020-01" db="EMBL/GenBank/DDBJ databases">
        <title>Genome sequence of Kobresia littledalei, the first chromosome-level genome in the family Cyperaceae.</title>
        <authorList>
            <person name="Qu G."/>
        </authorList>
    </citation>
    <scope>NUCLEOTIDE SEQUENCE</scope>
    <source>
        <strain evidence="11">C.B.Clarke</strain>
        <tissue evidence="11">Leaf</tissue>
    </source>
</reference>
<evidence type="ECO:0000256" key="9">
    <source>
        <dbReference type="SAM" id="Phobius"/>
    </source>
</evidence>
<feature type="region of interest" description="Disordered" evidence="8">
    <location>
        <begin position="197"/>
        <end position="252"/>
    </location>
</feature>
<feature type="transmembrane region" description="Helical" evidence="9">
    <location>
        <begin position="631"/>
        <end position="657"/>
    </location>
</feature>
<proteinExistence type="inferred from homology"/>
<evidence type="ECO:0000256" key="6">
    <source>
        <dbReference type="ARBA" id="ARBA00023136"/>
    </source>
</evidence>
<feature type="transmembrane region" description="Helical" evidence="9">
    <location>
        <begin position="341"/>
        <end position="367"/>
    </location>
</feature>
<dbReference type="InterPro" id="IPR006685">
    <property type="entry name" value="MscS_channel_2nd"/>
</dbReference>
<dbReference type="InterPro" id="IPR016688">
    <property type="entry name" value="MscS-like_plants/fungi"/>
</dbReference>
<sequence length="862" mass="97323">MDKLRTSVKPKPYDRQQEKLPILPEHDRHEVVVKIDGNNQNLVETTSAATASSPNSRVWTESSYDLSQEGGVGNGGFTFDSSPTEDPPSRLISSFLRKRDATGVTMSPAVDLEMDFFNKGSSLGSEFESKEHRISFQDALEQSLPCGSNDSSSSSSDEKKKMNSRGAGGGDGEVIRCTSNSAIGRSSSLLRAKTRSRLLDPLPQHPPSPVKNPDPDRRSGRPPVPRSGQLKSEATGGKSGPADEDDDDPLVDSDIPDELKKTKFDTWTILQLLSLILIIALLVCSLVIPRLTRQTVWSLHLWKWDVLILTLICGRLVSGWFVRVAVFLIERNFLLRKKVLYFVYGVKSAVQNCLWLGLVLISWHYLFDSKTSHSPVLPYVSKILLCLLVATILRLIKTLLLKVLAASFHVSTYFDRIQEALFNQYVVETLSGPPVYEDNQTMVEVQMLQKAGATMPKDLLATALPAKNSGQIGKGIRLSGALLGKEGITIDQLHKLNQRNISAWNMKRLIRIVRYGALTTLDERIPLKAADTEEDSTTHILSEQEAKIAARKIFTNVAKPGAKYIYVQDLLRFMRQEEATKTMNLFEGAHEHQRISKRSLKNWVVNAFRERKALALTLNDTKTAVNKLHQVANVVVGVIVFALWLLILEIATTHFFIFLCSQLLLAGFIFGNTLKTLFEALIFLFVMHPFDVGDRCEIEGVQVIVEEMNIMSTVFLRYDNLKIYYPNSILATIPISNYYRSPDMGDSIDFAIHVATPLEKIAKMKERIIQFMENKKEHWYPGPMVVLRDVEDSNKLSVSIWMRQRINYQDMGMRFERRELVVQEMIRVLRELDIEYRMLPVDVNVRNLPPVNSARLPSTWSS</sequence>
<dbReference type="GO" id="GO:0005886">
    <property type="term" value="C:plasma membrane"/>
    <property type="evidence" value="ECO:0007669"/>
    <property type="project" value="UniProtKB-UniRule"/>
</dbReference>
<feature type="region of interest" description="Disordered" evidence="8">
    <location>
        <begin position="121"/>
        <end position="177"/>
    </location>
</feature>
<organism evidence="11 12">
    <name type="scientific">Carex littledalei</name>
    <dbReference type="NCBI Taxonomy" id="544730"/>
    <lineage>
        <taxon>Eukaryota</taxon>
        <taxon>Viridiplantae</taxon>
        <taxon>Streptophyta</taxon>
        <taxon>Embryophyta</taxon>
        <taxon>Tracheophyta</taxon>
        <taxon>Spermatophyta</taxon>
        <taxon>Magnoliopsida</taxon>
        <taxon>Liliopsida</taxon>
        <taxon>Poales</taxon>
        <taxon>Cyperaceae</taxon>
        <taxon>Cyperoideae</taxon>
        <taxon>Cariceae</taxon>
        <taxon>Carex</taxon>
        <taxon>Carex subgen. Euthyceras</taxon>
    </lineage>
</organism>
<dbReference type="OrthoDB" id="544685at2759"/>
<gene>
    <name evidence="11" type="ORF">FCM35_KLT06589</name>
</gene>
<feature type="compositionally biased region" description="Acidic residues" evidence="8">
    <location>
        <begin position="242"/>
        <end position="252"/>
    </location>
</feature>
<keyword evidence="6 7" id="KW-0472">Membrane</keyword>
<feature type="transmembrane region" description="Helical" evidence="9">
    <location>
        <begin position="269"/>
        <end position="288"/>
    </location>
</feature>
<comment type="caution">
    <text evidence="11">The sequence shown here is derived from an EMBL/GenBank/DDBJ whole genome shotgun (WGS) entry which is preliminary data.</text>
</comment>
<dbReference type="PANTHER" id="PTHR31618">
    <property type="entry name" value="MECHANOSENSITIVE ION CHANNEL PROTEIN 5"/>
    <property type="match status" value="1"/>
</dbReference>
<protein>
    <recommendedName>
        <fullName evidence="7">Mechanosensitive ion channel protein</fullName>
    </recommendedName>
</protein>
<evidence type="ECO:0000256" key="5">
    <source>
        <dbReference type="ARBA" id="ARBA00022989"/>
    </source>
</evidence>
<dbReference type="Proteomes" id="UP000623129">
    <property type="component" value="Unassembled WGS sequence"/>
</dbReference>
<evidence type="ECO:0000256" key="3">
    <source>
        <dbReference type="ARBA" id="ARBA00022448"/>
    </source>
</evidence>
<comment type="subcellular location">
    <subcellularLocation>
        <location evidence="1">Membrane</location>
        <topology evidence="1">Multi-pass membrane protein</topology>
    </subcellularLocation>
</comment>
<dbReference type="GO" id="GO:0050982">
    <property type="term" value="P:detection of mechanical stimulus"/>
    <property type="evidence" value="ECO:0007669"/>
    <property type="project" value="UniProtKB-ARBA"/>
</dbReference>
<evidence type="ECO:0000256" key="2">
    <source>
        <dbReference type="ARBA" id="ARBA00008017"/>
    </source>
</evidence>
<dbReference type="SUPFAM" id="SSF50182">
    <property type="entry name" value="Sm-like ribonucleoproteins"/>
    <property type="match status" value="1"/>
</dbReference>
<dbReference type="InterPro" id="IPR023408">
    <property type="entry name" value="MscS_beta-dom_sf"/>
</dbReference>
<accession>A0A833R0C3</accession>
<feature type="transmembrane region" description="Helical" evidence="9">
    <location>
        <begin position="308"/>
        <end position="329"/>
    </location>
</feature>
<dbReference type="GO" id="GO:0008381">
    <property type="term" value="F:mechanosensitive monoatomic ion channel activity"/>
    <property type="evidence" value="ECO:0007669"/>
    <property type="project" value="TreeGrafter"/>
</dbReference>
<dbReference type="EMBL" id="SWLB01000016">
    <property type="protein sequence ID" value="KAF3327983.1"/>
    <property type="molecule type" value="Genomic_DNA"/>
</dbReference>
<feature type="region of interest" description="Disordered" evidence="8">
    <location>
        <begin position="1"/>
        <end position="27"/>
    </location>
</feature>
<dbReference type="Pfam" id="PF00924">
    <property type="entry name" value="MS_channel_2nd"/>
    <property type="match status" value="1"/>
</dbReference>
<name>A0A833R0C3_9POAL</name>
<keyword evidence="3" id="KW-0813">Transport</keyword>
<feature type="region of interest" description="Disordered" evidence="8">
    <location>
        <begin position="45"/>
        <end position="90"/>
    </location>
</feature>
<evidence type="ECO:0000256" key="7">
    <source>
        <dbReference type="PIRNR" id="PIRNR017209"/>
    </source>
</evidence>
<evidence type="ECO:0000313" key="12">
    <source>
        <dbReference type="Proteomes" id="UP000623129"/>
    </source>
</evidence>
<feature type="transmembrane region" description="Helical" evidence="9">
    <location>
        <begin position="663"/>
        <end position="686"/>
    </location>
</feature>
<feature type="compositionally biased region" description="Pro residues" evidence="8">
    <location>
        <begin position="203"/>
        <end position="212"/>
    </location>
</feature>
<dbReference type="AlphaFoldDB" id="A0A833R0C3"/>
<evidence type="ECO:0000313" key="11">
    <source>
        <dbReference type="EMBL" id="KAF3327983.1"/>
    </source>
</evidence>
<evidence type="ECO:0000256" key="8">
    <source>
        <dbReference type="SAM" id="MobiDB-lite"/>
    </source>
</evidence>
<keyword evidence="4 9" id="KW-0812">Transmembrane</keyword>
<keyword evidence="5 9" id="KW-1133">Transmembrane helix</keyword>
<dbReference type="GO" id="GO:0006820">
    <property type="term" value="P:monoatomic anion transport"/>
    <property type="evidence" value="ECO:0007669"/>
    <property type="project" value="TreeGrafter"/>
</dbReference>
<comment type="similarity">
    <text evidence="2 7">Belongs to the MscS (TC 1.A.23) family.</text>
</comment>
<feature type="compositionally biased region" description="Polar residues" evidence="8">
    <location>
        <begin position="54"/>
        <end position="66"/>
    </location>
</feature>
<feature type="domain" description="Mechanosensitive ion channel MscS" evidence="10">
    <location>
        <begin position="677"/>
        <end position="739"/>
    </location>
</feature>
<dbReference type="Gene3D" id="2.30.30.60">
    <property type="match status" value="1"/>
</dbReference>